<reference evidence="1 2" key="1">
    <citation type="submission" date="2006-03" db="EMBL/GenBank/DDBJ databases">
        <authorList>
            <person name="Bartlett D.H."/>
            <person name="Valle G."/>
            <person name="Lauro F.M."/>
            <person name="Vezzi A."/>
            <person name="Simonato F."/>
            <person name="Eloe E."/>
            <person name="Vitulo N."/>
            <person name="Stratton T.K."/>
            <person name="D'angelo M."/>
            <person name="Ferriera S."/>
            <person name="Johnson J."/>
            <person name="Kravitz S."/>
            <person name="Beeson K."/>
            <person name="Sutton G."/>
            <person name="Rogers Y."/>
            <person name="Friedman R."/>
            <person name="Frazier M."/>
            <person name="Venter J.C."/>
        </authorList>
    </citation>
    <scope>NUCLEOTIDE SEQUENCE [LARGE SCALE GENOMIC DNA]</scope>
    <source>
        <strain evidence="1 2">3TCK</strain>
    </source>
</reference>
<accession>Q1Z3J4</accession>
<sequence length="138" mass="15485">MLRLIIVIIVLAIVSITAYIKMLNFQSDTRRAALKTIVSTMHTMSGIVYTKSLLRGVDSSCFVYIEDIYTCGGYPTAHIDNIKRAFDIDESLNLSNNGTDENGRTATLSFKQKSRCYITYSDMRVTGTYEVKLVDSDC</sequence>
<dbReference type="HOGENOM" id="CLU_098637_3_0_6"/>
<dbReference type="EMBL" id="AAPH01000014">
    <property type="protein sequence ID" value="EAS43012.1"/>
    <property type="molecule type" value="Genomic_DNA"/>
</dbReference>
<comment type="caution">
    <text evidence="1">The sequence shown here is derived from an EMBL/GenBank/DDBJ whole genome shotgun (WGS) entry which is preliminary data.</text>
</comment>
<organism evidence="1 2">
    <name type="scientific">Photobacterium profundum 3TCK</name>
    <dbReference type="NCBI Taxonomy" id="314280"/>
    <lineage>
        <taxon>Bacteria</taxon>
        <taxon>Pseudomonadati</taxon>
        <taxon>Pseudomonadota</taxon>
        <taxon>Gammaproteobacteria</taxon>
        <taxon>Vibrionales</taxon>
        <taxon>Vibrionaceae</taxon>
        <taxon>Photobacterium</taxon>
    </lineage>
</organism>
<dbReference type="Gene3D" id="3.30.700.10">
    <property type="entry name" value="Glycoprotein, Type 4 Pilin"/>
    <property type="match status" value="1"/>
</dbReference>
<dbReference type="AlphaFoldDB" id="Q1Z3J4"/>
<dbReference type="GO" id="GO:0016301">
    <property type="term" value="F:kinase activity"/>
    <property type="evidence" value="ECO:0007669"/>
    <property type="project" value="UniProtKB-KW"/>
</dbReference>
<dbReference type="RefSeq" id="WP_006230266.1">
    <property type="nucleotide sequence ID" value="NZ_CH724134.1"/>
</dbReference>
<dbReference type="Proteomes" id="UP000003789">
    <property type="component" value="Unassembled WGS sequence"/>
</dbReference>
<proteinExistence type="predicted"/>
<keyword evidence="1" id="KW-0808">Transferase</keyword>
<name>Q1Z3J4_9GAMM</name>
<evidence type="ECO:0000313" key="1">
    <source>
        <dbReference type="EMBL" id="EAS43012.1"/>
    </source>
</evidence>
<gene>
    <name evidence="1" type="ORF">P3TCK_11219</name>
</gene>
<protein>
    <submittedName>
        <fullName evidence="1">Signal transduction histidine kinase</fullName>
    </submittedName>
</protein>
<dbReference type="OrthoDB" id="5902365at2"/>
<keyword evidence="1" id="KW-0418">Kinase</keyword>
<evidence type="ECO:0000313" key="2">
    <source>
        <dbReference type="Proteomes" id="UP000003789"/>
    </source>
</evidence>